<feature type="compositionally biased region" description="Basic and acidic residues" evidence="14">
    <location>
        <begin position="948"/>
        <end position="1124"/>
    </location>
</feature>
<feature type="compositionally biased region" description="Basic and acidic residues" evidence="14">
    <location>
        <begin position="361"/>
        <end position="373"/>
    </location>
</feature>
<dbReference type="SUPFAM" id="SSF49879">
    <property type="entry name" value="SMAD/FHA domain"/>
    <property type="match status" value="1"/>
</dbReference>
<feature type="non-terminal residue" evidence="17">
    <location>
        <position position="1"/>
    </location>
</feature>
<feature type="compositionally biased region" description="Low complexity" evidence="14">
    <location>
        <begin position="634"/>
        <end position="650"/>
    </location>
</feature>
<evidence type="ECO:0000259" key="15">
    <source>
        <dbReference type="PROSITE" id="PS50006"/>
    </source>
</evidence>
<feature type="region of interest" description="Disordered" evidence="14">
    <location>
        <begin position="730"/>
        <end position="1410"/>
    </location>
</feature>
<feature type="region of interest" description="Disordered" evidence="14">
    <location>
        <begin position="1"/>
        <end position="30"/>
    </location>
</feature>
<keyword evidence="6" id="KW-0597">Phosphoprotein</keyword>
<evidence type="ECO:0000256" key="10">
    <source>
        <dbReference type="ARBA" id="ARBA00022990"/>
    </source>
</evidence>
<evidence type="ECO:0000256" key="6">
    <source>
        <dbReference type="ARBA" id="ARBA00022553"/>
    </source>
</evidence>
<evidence type="ECO:0000256" key="13">
    <source>
        <dbReference type="ARBA" id="ARBA00023306"/>
    </source>
</evidence>
<evidence type="ECO:0000256" key="7">
    <source>
        <dbReference type="ARBA" id="ARBA00022737"/>
    </source>
</evidence>
<feature type="compositionally biased region" description="Basic residues" evidence="14">
    <location>
        <begin position="1180"/>
        <end position="1192"/>
    </location>
</feature>
<reference evidence="17" key="1">
    <citation type="submission" date="2023-03" db="EMBL/GenBank/DDBJ databases">
        <title>Electrophorus voltai genome.</title>
        <authorList>
            <person name="Bian C."/>
        </authorList>
    </citation>
    <scope>NUCLEOTIDE SEQUENCE</scope>
    <source>
        <strain evidence="17">CB-2022</strain>
        <tissue evidence="17">Muscle</tissue>
    </source>
</reference>
<evidence type="ECO:0000256" key="3">
    <source>
        <dbReference type="ARBA" id="ARBA00015014"/>
    </source>
</evidence>
<feature type="compositionally biased region" description="Low complexity" evidence="14">
    <location>
        <begin position="1448"/>
        <end position="1461"/>
    </location>
</feature>
<dbReference type="Gene3D" id="2.60.200.20">
    <property type="match status" value="1"/>
</dbReference>
<feature type="domain" description="FHA" evidence="15">
    <location>
        <begin position="48"/>
        <end position="111"/>
    </location>
</feature>
<feature type="compositionally biased region" description="Basic and acidic residues" evidence="14">
    <location>
        <begin position="1231"/>
        <end position="1253"/>
    </location>
</feature>
<evidence type="ECO:0000256" key="1">
    <source>
        <dbReference type="ARBA" id="ARBA00004123"/>
    </source>
</evidence>
<dbReference type="PROSITE" id="PS50172">
    <property type="entry name" value="BRCT"/>
    <property type="match status" value="1"/>
</dbReference>
<evidence type="ECO:0000256" key="14">
    <source>
        <dbReference type="SAM" id="MobiDB-lite"/>
    </source>
</evidence>
<dbReference type="InterPro" id="IPR001357">
    <property type="entry name" value="BRCT_dom"/>
</dbReference>
<evidence type="ECO:0000256" key="2">
    <source>
        <dbReference type="ARBA" id="ARBA00004286"/>
    </source>
</evidence>
<keyword evidence="5" id="KW-1017">Isopeptide bond</keyword>
<dbReference type="Proteomes" id="UP001239994">
    <property type="component" value="Unassembled WGS sequence"/>
</dbReference>
<evidence type="ECO:0000256" key="4">
    <source>
        <dbReference type="ARBA" id="ARBA00022454"/>
    </source>
</evidence>
<keyword evidence="8" id="KW-0227">DNA damage</keyword>
<dbReference type="PROSITE" id="PS50006">
    <property type="entry name" value="FHA_DOMAIN"/>
    <property type="match status" value="1"/>
</dbReference>
<evidence type="ECO:0000256" key="12">
    <source>
        <dbReference type="ARBA" id="ARBA00023242"/>
    </source>
</evidence>
<dbReference type="InterPro" id="IPR036420">
    <property type="entry name" value="BRCT_dom_sf"/>
</dbReference>
<keyword evidence="13" id="KW-0131">Cell cycle</keyword>
<dbReference type="CDD" id="cd17744">
    <property type="entry name" value="BRCT_MDC1_rpt1"/>
    <property type="match status" value="1"/>
</dbReference>
<protein>
    <recommendedName>
        <fullName evidence="3">Mediator of DNA damage checkpoint protein 1</fullName>
    </recommendedName>
</protein>
<evidence type="ECO:0000256" key="8">
    <source>
        <dbReference type="ARBA" id="ARBA00022763"/>
    </source>
</evidence>
<dbReference type="CDD" id="cd22665">
    <property type="entry name" value="FHA_MDC1"/>
    <property type="match status" value="1"/>
</dbReference>
<dbReference type="InterPro" id="IPR008984">
    <property type="entry name" value="SMAD_FHA_dom_sf"/>
</dbReference>
<dbReference type="Gene3D" id="3.40.50.10190">
    <property type="entry name" value="BRCT domain"/>
    <property type="match status" value="2"/>
</dbReference>
<feature type="compositionally biased region" description="Polar residues" evidence="14">
    <location>
        <begin position="1216"/>
        <end position="1230"/>
    </location>
</feature>
<feature type="region of interest" description="Disordered" evidence="14">
    <location>
        <begin position="393"/>
        <end position="509"/>
    </location>
</feature>
<evidence type="ECO:0000313" key="18">
    <source>
        <dbReference type="Proteomes" id="UP001239994"/>
    </source>
</evidence>
<evidence type="ECO:0000313" key="17">
    <source>
        <dbReference type="EMBL" id="KAK1795361.1"/>
    </source>
</evidence>
<keyword evidence="9" id="KW-0832">Ubl conjugation</keyword>
<organism evidence="17 18">
    <name type="scientific">Electrophorus voltai</name>
    <dbReference type="NCBI Taxonomy" id="2609070"/>
    <lineage>
        <taxon>Eukaryota</taxon>
        <taxon>Metazoa</taxon>
        <taxon>Chordata</taxon>
        <taxon>Craniata</taxon>
        <taxon>Vertebrata</taxon>
        <taxon>Euteleostomi</taxon>
        <taxon>Actinopterygii</taxon>
        <taxon>Neopterygii</taxon>
        <taxon>Teleostei</taxon>
        <taxon>Ostariophysi</taxon>
        <taxon>Gymnotiformes</taxon>
        <taxon>Gymnotoidei</taxon>
        <taxon>Gymnotidae</taxon>
        <taxon>Electrophorus</taxon>
    </lineage>
</organism>
<feature type="domain" description="BRCT" evidence="16">
    <location>
        <begin position="1473"/>
        <end position="1551"/>
    </location>
</feature>
<evidence type="ECO:0000256" key="9">
    <source>
        <dbReference type="ARBA" id="ARBA00022843"/>
    </source>
</evidence>
<gene>
    <name evidence="17" type="ORF">P4O66_010539</name>
</gene>
<evidence type="ECO:0000256" key="5">
    <source>
        <dbReference type="ARBA" id="ARBA00022499"/>
    </source>
</evidence>
<dbReference type="InterPro" id="IPR000253">
    <property type="entry name" value="FHA_dom"/>
</dbReference>
<feature type="region of interest" description="Disordered" evidence="14">
    <location>
        <begin position="1445"/>
        <end position="1469"/>
    </location>
</feature>
<dbReference type="PANTHER" id="PTHR23196:SF34">
    <property type="entry name" value="MEDIATOR OF DNA DAMAGE CHECKPOINT PROTEIN 1"/>
    <property type="match status" value="1"/>
</dbReference>
<keyword evidence="11" id="KW-0234">DNA repair</keyword>
<dbReference type="GO" id="GO:0005694">
    <property type="term" value="C:chromosome"/>
    <property type="evidence" value="ECO:0007669"/>
    <property type="project" value="UniProtKB-SubCell"/>
</dbReference>
<feature type="compositionally biased region" description="Low complexity" evidence="14">
    <location>
        <begin position="1343"/>
        <end position="1365"/>
    </location>
</feature>
<dbReference type="GO" id="GO:0006281">
    <property type="term" value="P:DNA repair"/>
    <property type="evidence" value="ECO:0007669"/>
    <property type="project" value="UniProtKB-KW"/>
</dbReference>
<keyword evidence="4" id="KW-0158">Chromosome</keyword>
<feature type="compositionally biased region" description="Basic and acidic residues" evidence="14">
    <location>
        <begin position="920"/>
        <end position="932"/>
    </location>
</feature>
<feature type="region of interest" description="Disordered" evidence="14">
    <location>
        <begin position="609"/>
        <end position="682"/>
    </location>
</feature>
<feature type="compositionally biased region" description="Basic and acidic residues" evidence="14">
    <location>
        <begin position="1136"/>
        <end position="1169"/>
    </location>
</feature>
<dbReference type="GO" id="GO:0005634">
    <property type="term" value="C:nucleus"/>
    <property type="evidence" value="ECO:0007669"/>
    <property type="project" value="UniProtKB-SubCell"/>
</dbReference>
<dbReference type="EMBL" id="JAROKS010000016">
    <property type="protein sequence ID" value="KAK1795361.1"/>
    <property type="molecule type" value="Genomic_DNA"/>
</dbReference>
<comment type="subcellular location">
    <subcellularLocation>
        <location evidence="2">Chromosome</location>
    </subcellularLocation>
    <subcellularLocation>
        <location evidence="1">Nucleus</location>
    </subcellularLocation>
</comment>
<evidence type="ECO:0000256" key="11">
    <source>
        <dbReference type="ARBA" id="ARBA00023204"/>
    </source>
</evidence>
<name>A0AAD9DVD8_9TELE</name>
<keyword evidence="12" id="KW-0539">Nucleus</keyword>
<keyword evidence="10" id="KW-0007">Acetylation</keyword>
<dbReference type="SMART" id="SM00292">
    <property type="entry name" value="BRCT"/>
    <property type="match status" value="2"/>
</dbReference>
<feature type="region of interest" description="Disordered" evidence="14">
    <location>
        <begin position="146"/>
        <end position="380"/>
    </location>
</feature>
<comment type="caution">
    <text evidence="17">The sequence shown here is derived from an EMBL/GenBank/DDBJ whole genome shotgun (WGS) entry which is preliminary data.</text>
</comment>
<dbReference type="Pfam" id="PF16770">
    <property type="entry name" value="RTT107_BRCT_5"/>
    <property type="match status" value="1"/>
</dbReference>
<keyword evidence="7" id="KW-0677">Repeat</keyword>
<dbReference type="Pfam" id="PF16589">
    <property type="entry name" value="BRCT_2"/>
    <property type="match status" value="1"/>
</dbReference>
<accession>A0AAD9DVD8</accession>
<dbReference type="CDD" id="cd18441">
    <property type="entry name" value="BRCT_MDC1_rpt2"/>
    <property type="match status" value="1"/>
</dbReference>
<dbReference type="PANTHER" id="PTHR23196">
    <property type="entry name" value="PAX TRANSCRIPTION ACTIVATION DOMAIN INTERACTING PROTEIN"/>
    <property type="match status" value="1"/>
</dbReference>
<dbReference type="Pfam" id="PF00498">
    <property type="entry name" value="FHA"/>
    <property type="match status" value="1"/>
</dbReference>
<feature type="compositionally biased region" description="Polar residues" evidence="14">
    <location>
        <begin position="195"/>
        <end position="206"/>
    </location>
</feature>
<sequence length="1694" mass="186348">AGLRMDATQQIEVSYSEEEDGEDEGGDEREPVAALKVFRNNHIPERDNVLGRDPAFCCASLPVPSVSGRHAVISISVLRPHDRRLGDGEATEALVWDLGSLNGTRKGRLKLTPHVRYALANGDGLVLADLPCQFVGPEGAARLTGEATPHERAAEGKVPPQGDGPGEGSEGRVQNSGEGGASPPPPKCKAELKQNDQALPKTSPQPKKTIVPESDSESEEDKGRWRRRRILGAVSSDLSGPMCSTLLTPANKVIPESEDESSVALPSALAGRSVKSDASSDSRPAPLNFSLDSDTNAEEEEVDMTKGGPAAMATQADLVNPDDFHVDSDTDVEEGEVGKPKVSSGTTPQGSDPEAGVSVETDVKEDCPARTETRAPLGTTAAVEQVLTSPAVLPPVGFRLDSDTDTEDEADRLTGDSRLETPAAGPPELGAGIHVASNSRTEVEKKTAWVTRADSSSDTNDEDPFESRPDETARAPAGEAVRPRSDSDTDLEGDPARAKNPTVSDETLRCAQTVLARPPGERVLHDFRMDSDTDVEEEERMEGEKGCVQAAAWLVQSSTPRGAGLSEEEVETQAFFSPSQTVKRPTLPSPLHTLEVAVAETQSFVSDASLGDATLEETPASQRSPRKQPSRGGSSFCLSLSDSSQQQPESAECALAPGLPEDDWDLQATQAYGGRDVGVGQKLPHLEPTQAYGGRLDQEQEPGEAVQEAIQPLDTLALCRLSAAETQLLAGAREEDSGGPGGAEEEEVELMDSHLSTAETLLLIRSPRQEEQSQLYVLLRTPSLEEEEEEAPSRETGSTGRPCREGPTEPDAHRHVTTAETQPICEDEEKQEEERQTEPRSGRSSRRGGRIATVKPTQALEPVGEDEEVQEEEPRSSRRSRRGWRVESEPTQPIGPDAMSAGGASERKRGRTQEEEEGENSAKVDRRRDGRGRSAGLKSKDEEDGQEQEERAAQEEREEGLRERAERKDQEERGRTERELKERHEGEEKEKEEGERRRREEEEREGIEKERKAREERERLDKEREEEERLEKEQKEREERERIEKEREEEERLEREKKEKEEKLEKERKEREEREREDKLEKEKKEQEEKVQSERERTERKMRGKEKKEREELEQKPEKEKRQQESNARVARGRRKREEQLELELREKRMKTEEEELERHQKENKKREDKEEEEAEMQKRRSQRQRKTLLGRKARELEKEGHQELGEGVPCRGDAQGTSLERATEQGETGNQEREGVKRKTPEEEQEKGDVKPRRGRCQTRKSVVPPAGPESSTPPDHSEGILAKRTRSNSSHSEHFTSVHAEQTRGKGRKTTKVEADNGKPLGKRRAAIVSSSGMEDTLRDSAAGTLSRSTSRSSERSSNVSATQSRGRGGRGMKSELAEEEGPRSVGAGRGRGRGRGRGVQHTPVGDAKVGATYGAHHVKEESGDISGTEASVMSPACSRGRKRAAAPTTGTAGAAQPTPKTPRRSVAAQTHKILFTGVVDEDGEQVVQQLGGGLAKGVADMTHLVTDKVRRTVKFLCAVARGVPIVTPDWLAKSGTTGSFVSPNEYLVKDKEQEKKFNFSLQEALRAAQEKPLLQGYEIHVTPSVKPELPQMKEIITCCGARYLPKMPSTPKTRFKHAKRAPLSASKVGTVVVSCEEDRALCESALSVRVPVVSAEFLLTGILQQRADTHTHALPASSAATPKPSSGGRKK</sequence>
<dbReference type="SUPFAM" id="SSF52113">
    <property type="entry name" value="BRCT domain"/>
    <property type="match status" value="2"/>
</dbReference>
<dbReference type="InterPro" id="IPR051579">
    <property type="entry name" value="DDR_Transcriptional_Reg"/>
</dbReference>
<evidence type="ECO:0000259" key="16">
    <source>
        <dbReference type="PROSITE" id="PS50172"/>
    </source>
</evidence>
<feature type="compositionally biased region" description="Basic and acidic residues" evidence="14">
    <location>
        <begin position="832"/>
        <end position="841"/>
    </location>
</feature>
<feature type="compositionally biased region" description="Basic and acidic residues" evidence="14">
    <location>
        <begin position="802"/>
        <end position="814"/>
    </location>
</feature>
<feature type="compositionally biased region" description="Basic and acidic residues" evidence="14">
    <location>
        <begin position="1375"/>
        <end position="1385"/>
    </location>
</feature>
<feature type="compositionally biased region" description="Basic and acidic residues" evidence="14">
    <location>
        <begin position="1293"/>
        <end position="1306"/>
    </location>
</feature>
<feature type="compositionally biased region" description="Basic and acidic residues" evidence="14">
    <location>
        <begin position="1193"/>
        <end position="1205"/>
    </location>
</feature>
<keyword evidence="18" id="KW-1185">Reference proteome</keyword>
<feature type="compositionally biased region" description="Acidic residues" evidence="14">
    <location>
        <begin position="15"/>
        <end position="27"/>
    </location>
</feature>
<proteinExistence type="predicted"/>